<evidence type="ECO:0000313" key="1">
    <source>
        <dbReference type="EMBL" id="KAE8132500.1"/>
    </source>
</evidence>
<dbReference type="GeneID" id="43640178"/>
<evidence type="ECO:0000313" key="2">
    <source>
        <dbReference type="Proteomes" id="UP000325672"/>
    </source>
</evidence>
<gene>
    <name evidence="1" type="ORF">BDV38DRAFT_260829</name>
</gene>
<dbReference type="Proteomes" id="UP000325672">
    <property type="component" value="Unassembled WGS sequence"/>
</dbReference>
<name>A0A5N6SFM0_ASPPS</name>
<feature type="non-terminal residue" evidence="1">
    <location>
        <position position="57"/>
    </location>
</feature>
<protein>
    <submittedName>
        <fullName evidence="1">Uncharacterized protein</fullName>
    </submittedName>
</protein>
<accession>A0A5N6SFM0</accession>
<proteinExistence type="predicted"/>
<dbReference type="EMBL" id="ML743631">
    <property type="protein sequence ID" value="KAE8132500.1"/>
    <property type="molecule type" value="Genomic_DNA"/>
</dbReference>
<dbReference type="RefSeq" id="XP_031908563.1">
    <property type="nucleotide sequence ID" value="XM_032055968.1"/>
</dbReference>
<keyword evidence="2" id="KW-1185">Reference proteome</keyword>
<reference evidence="1 2" key="1">
    <citation type="submission" date="2019-04" db="EMBL/GenBank/DDBJ databases">
        <title>Friends and foes A comparative genomics study of 23 Aspergillus species from section Flavi.</title>
        <authorList>
            <consortium name="DOE Joint Genome Institute"/>
            <person name="Kjaerbolling I."/>
            <person name="Vesth T."/>
            <person name="Frisvad J.C."/>
            <person name="Nybo J.L."/>
            <person name="Theobald S."/>
            <person name="Kildgaard S."/>
            <person name="Isbrandt T."/>
            <person name="Kuo A."/>
            <person name="Sato A."/>
            <person name="Lyhne E.K."/>
            <person name="Kogle M.E."/>
            <person name="Wiebenga A."/>
            <person name="Kun R.S."/>
            <person name="Lubbers R.J."/>
            <person name="Makela M.R."/>
            <person name="Barry K."/>
            <person name="Chovatia M."/>
            <person name="Clum A."/>
            <person name="Daum C."/>
            <person name="Haridas S."/>
            <person name="He G."/>
            <person name="LaButti K."/>
            <person name="Lipzen A."/>
            <person name="Mondo S."/>
            <person name="Riley R."/>
            <person name="Salamov A."/>
            <person name="Simmons B.A."/>
            <person name="Magnuson J.K."/>
            <person name="Henrissat B."/>
            <person name="Mortensen U.H."/>
            <person name="Larsen T.O."/>
            <person name="Devries R.P."/>
            <person name="Grigoriev I.V."/>
            <person name="Machida M."/>
            <person name="Baker S.E."/>
            <person name="Andersen M.R."/>
        </authorList>
    </citation>
    <scope>NUCLEOTIDE SEQUENCE [LARGE SCALE GENOMIC DNA]</scope>
    <source>
        <strain evidence="1 2">CBS 117625</strain>
    </source>
</reference>
<organism evidence="1 2">
    <name type="scientific">Aspergillus pseudotamarii</name>
    <dbReference type="NCBI Taxonomy" id="132259"/>
    <lineage>
        <taxon>Eukaryota</taxon>
        <taxon>Fungi</taxon>
        <taxon>Dikarya</taxon>
        <taxon>Ascomycota</taxon>
        <taxon>Pezizomycotina</taxon>
        <taxon>Eurotiomycetes</taxon>
        <taxon>Eurotiomycetidae</taxon>
        <taxon>Eurotiales</taxon>
        <taxon>Aspergillaceae</taxon>
        <taxon>Aspergillus</taxon>
        <taxon>Aspergillus subgen. Circumdati</taxon>
    </lineage>
</organism>
<dbReference type="AlphaFoldDB" id="A0A5N6SFM0"/>
<sequence length="57" mass="6645">MSVCTYSNYYYHVRDLQGGEAAMLYLLSVPILLSSAHMHGRDYYYIPRTTSRLDHVD</sequence>